<keyword evidence="1" id="KW-0862">Zinc</keyword>
<name>A0AAD8RVY7_LOLMU</name>
<dbReference type="GO" id="GO:0003676">
    <property type="term" value="F:nucleic acid binding"/>
    <property type="evidence" value="ECO:0007669"/>
    <property type="project" value="InterPro"/>
</dbReference>
<organism evidence="4 5">
    <name type="scientific">Lolium multiflorum</name>
    <name type="common">Italian ryegrass</name>
    <name type="synonym">Lolium perenne subsp. multiflorum</name>
    <dbReference type="NCBI Taxonomy" id="4521"/>
    <lineage>
        <taxon>Eukaryota</taxon>
        <taxon>Viridiplantae</taxon>
        <taxon>Streptophyta</taxon>
        <taxon>Embryophyta</taxon>
        <taxon>Tracheophyta</taxon>
        <taxon>Spermatophyta</taxon>
        <taxon>Magnoliopsida</taxon>
        <taxon>Liliopsida</taxon>
        <taxon>Poales</taxon>
        <taxon>Poaceae</taxon>
        <taxon>BOP clade</taxon>
        <taxon>Pooideae</taxon>
        <taxon>Poodae</taxon>
        <taxon>Poeae</taxon>
        <taxon>Poeae Chloroplast Group 2 (Poeae type)</taxon>
        <taxon>Loliodinae</taxon>
        <taxon>Loliinae</taxon>
        <taxon>Lolium</taxon>
    </lineage>
</organism>
<evidence type="ECO:0000313" key="4">
    <source>
        <dbReference type="EMBL" id="KAK1632290.1"/>
    </source>
</evidence>
<dbReference type="PROSITE" id="PS50158">
    <property type="entry name" value="ZF_CCHC"/>
    <property type="match status" value="1"/>
</dbReference>
<feature type="region of interest" description="Disordered" evidence="2">
    <location>
        <begin position="148"/>
        <end position="185"/>
    </location>
</feature>
<protein>
    <recommendedName>
        <fullName evidence="3">CCHC-type domain-containing protein</fullName>
    </recommendedName>
</protein>
<feature type="compositionally biased region" description="Basic and acidic residues" evidence="2">
    <location>
        <begin position="148"/>
        <end position="157"/>
    </location>
</feature>
<dbReference type="AlphaFoldDB" id="A0AAD8RVY7"/>
<keyword evidence="1" id="KW-0863">Zinc-finger</keyword>
<evidence type="ECO:0000256" key="2">
    <source>
        <dbReference type="SAM" id="MobiDB-lite"/>
    </source>
</evidence>
<dbReference type="GO" id="GO:0008270">
    <property type="term" value="F:zinc ion binding"/>
    <property type="evidence" value="ECO:0007669"/>
    <property type="project" value="UniProtKB-KW"/>
</dbReference>
<feature type="domain" description="CCHC-type" evidence="3">
    <location>
        <begin position="203"/>
        <end position="216"/>
    </location>
</feature>
<feature type="compositionally biased region" description="Basic residues" evidence="2">
    <location>
        <begin position="65"/>
        <end position="79"/>
    </location>
</feature>
<feature type="region of interest" description="Disordered" evidence="2">
    <location>
        <begin position="28"/>
        <end position="85"/>
    </location>
</feature>
<dbReference type="Proteomes" id="UP001231189">
    <property type="component" value="Unassembled WGS sequence"/>
</dbReference>
<dbReference type="SUPFAM" id="SSF57756">
    <property type="entry name" value="Retrovirus zinc finger-like domains"/>
    <property type="match status" value="1"/>
</dbReference>
<evidence type="ECO:0000313" key="5">
    <source>
        <dbReference type="Proteomes" id="UP001231189"/>
    </source>
</evidence>
<evidence type="ECO:0000259" key="3">
    <source>
        <dbReference type="PROSITE" id="PS50158"/>
    </source>
</evidence>
<reference evidence="4" key="1">
    <citation type="submission" date="2023-07" db="EMBL/GenBank/DDBJ databases">
        <title>A chromosome-level genome assembly of Lolium multiflorum.</title>
        <authorList>
            <person name="Chen Y."/>
            <person name="Copetti D."/>
            <person name="Kolliker R."/>
            <person name="Studer B."/>
        </authorList>
    </citation>
    <scope>NUCLEOTIDE SEQUENCE</scope>
    <source>
        <strain evidence="4">02402/16</strain>
        <tissue evidence="4">Leaf</tissue>
    </source>
</reference>
<accession>A0AAD8RVY7</accession>
<comment type="caution">
    <text evidence="4">The sequence shown here is derived from an EMBL/GenBank/DDBJ whole genome shotgun (WGS) entry which is preliminary data.</text>
</comment>
<evidence type="ECO:0000256" key="1">
    <source>
        <dbReference type="PROSITE-ProRule" id="PRU00047"/>
    </source>
</evidence>
<dbReference type="EMBL" id="JAUUTY010000005">
    <property type="protein sequence ID" value="KAK1632290.1"/>
    <property type="molecule type" value="Genomic_DNA"/>
</dbReference>
<keyword evidence="5" id="KW-1185">Reference proteome</keyword>
<gene>
    <name evidence="4" type="ORF">QYE76_006605</name>
</gene>
<dbReference type="InterPro" id="IPR036875">
    <property type="entry name" value="Znf_CCHC_sf"/>
</dbReference>
<dbReference type="InterPro" id="IPR001878">
    <property type="entry name" value="Znf_CCHC"/>
</dbReference>
<proteinExistence type="predicted"/>
<keyword evidence="1" id="KW-0479">Metal-binding</keyword>
<sequence length="254" mass="28485">MICGLRRERACDWGFSGEAGARAVAAAKGSTTPMALRAAKGQGYADKPPFKPLPPKEGNEEKEEKKKKKGTKKKKKKENKKKESNKLMRYSALRKSLNSLSVLTHKFVAMHYCQVASWRNFATTPKHKRHEISVENLIASLDVEEKARAKDTTEKGEGQSSANMVQKKPYSKNKGNNKPSFNKPMKTTTFKKKKMINKADLNCFTCGETCHFSKDCLERADRKKKARQVNTVTTSNVDGYSNLCTIISISMLVD</sequence>